<feature type="transmembrane region" description="Helical" evidence="2">
    <location>
        <begin position="467"/>
        <end position="485"/>
    </location>
</feature>
<keyword evidence="2" id="KW-0812">Transmembrane</keyword>
<protein>
    <submittedName>
        <fullName evidence="5">TQXA domain-containing protein</fullName>
    </submittedName>
</protein>
<dbReference type="Pfam" id="PF08341">
    <property type="entry name" value="TED"/>
    <property type="match status" value="1"/>
</dbReference>
<dbReference type="NCBIfam" id="TIGR01167">
    <property type="entry name" value="LPXTG_anchor"/>
    <property type="match status" value="1"/>
</dbReference>
<dbReference type="InterPro" id="IPR008475">
    <property type="entry name" value="PLipase_C_C"/>
</dbReference>
<evidence type="ECO:0000256" key="2">
    <source>
        <dbReference type="SAM" id="Phobius"/>
    </source>
</evidence>
<dbReference type="GO" id="GO:0004629">
    <property type="term" value="F:phospholipase C activity"/>
    <property type="evidence" value="ECO:0007669"/>
    <property type="project" value="InterPro"/>
</dbReference>
<organism evidence="5 6">
    <name type="scientific">Streptomyces finlayi</name>
    <dbReference type="NCBI Taxonomy" id="67296"/>
    <lineage>
        <taxon>Bacteria</taxon>
        <taxon>Bacillati</taxon>
        <taxon>Actinomycetota</taxon>
        <taxon>Actinomycetes</taxon>
        <taxon>Kitasatosporales</taxon>
        <taxon>Streptomycetaceae</taxon>
        <taxon>Streptomyces</taxon>
    </lineage>
</organism>
<accession>A0A918WY99</accession>
<reference evidence="5" key="1">
    <citation type="journal article" date="2014" name="Int. J. Syst. Evol. Microbiol.">
        <title>Complete genome sequence of Corynebacterium casei LMG S-19264T (=DSM 44701T), isolated from a smear-ripened cheese.</title>
        <authorList>
            <consortium name="US DOE Joint Genome Institute (JGI-PGF)"/>
            <person name="Walter F."/>
            <person name="Albersmeier A."/>
            <person name="Kalinowski J."/>
            <person name="Ruckert C."/>
        </authorList>
    </citation>
    <scope>NUCLEOTIDE SEQUENCE</scope>
    <source>
        <strain evidence="5">JCM 4637</strain>
    </source>
</reference>
<proteinExistence type="predicted"/>
<dbReference type="GO" id="GO:0016042">
    <property type="term" value="P:lipid catabolic process"/>
    <property type="evidence" value="ECO:0007669"/>
    <property type="project" value="InterPro"/>
</dbReference>
<evidence type="ECO:0000259" key="3">
    <source>
        <dbReference type="Pfam" id="PF05506"/>
    </source>
</evidence>
<dbReference type="InterPro" id="IPR023849">
    <property type="entry name" value="TQXA_dom"/>
</dbReference>
<feature type="domain" description="Thioester" evidence="4">
    <location>
        <begin position="111"/>
        <end position="208"/>
    </location>
</feature>
<dbReference type="Proteomes" id="UP000638353">
    <property type="component" value="Unassembled WGS sequence"/>
</dbReference>
<feature type="domain" description="Bacterial phospholipase C C-terminal" evidence="3">
    <location>
        <begin position="344"/>
        <end position="414"/>
    </location>
</feature>
<feature type="region of interest" description="Disordered" evidence="1">
    <location>
        <begin position="1"/>
        <end position="24"/>
    </location>
</feature>
<evidence type="ECO:0000313" key="5">
    <source>
        <dbReference type="EMBL" id="GHC94902.1"/>
    </source>
</evidence>
<evidence type="ECO:0000313" key="6">
    <source>
        <dbReference type="Proteomes" id="UP000638353"/>
    </source>
</evidence>
<evidence type="ECO:0000259" key="4">
    <source>
        <dbReference type="Pfam" id="PF08341"/>
    </source>
</evidence>
<dbReference type="RefSeq" id="WP_189824168.1">
    <property type="nucleotide sequence ID" value="NZ_BMVC01000006.1"/>
</dbReference>
<dbReference type="Pfam" id="PF05506">
    <property type="entry name" value="PLipase_C_C"/>
    <property type="match status" value="1"/>
</dbReference>
<evidence type="ECO:0000256" key="1">
    <source>
        <dbReference type="SAM" id="MobiDB-lite"/>
    </source>
</evidence>
<dbReference type="AlphaFoldDB" id="A0A918WY99"/>
<feature type="region of interest" description="Disordered" evidence="1">
    <location>
        <begin position="429"/>
        <end position="456"/>
    </location>
</feature>
<keyword evidence="2" id="KW-0472">Membrane</keyword>
<comment type="caution">
    <text evidence="5">The sequence shown here is derived from an EMBL/GenBank/DDBJ whole genome shotgun (WGS) entry which is preliminary data.</text>
</comment>
<reference evidence="5" key="2">
    <citation type="submission" date="2020-09" db="EMBL/GenBank/DDBJ databases">
        <authorList>
            <person name="Sun Q."/>
            <person name="Ohkuma M."/>
        </authorList>
    </citation>
    <scope>NUCLEOTIDE SEQUENCE</scope>
    <source>
        <strain evidence="5">JCM 4637</strain>
    </source>
</reference>
<keyword evidence="2" id="KW-1133">Transmembrane helix</keyword>
<dbReference type="InterPro" id="IPR013552">
    <property type="entry name" value="Thioester_dom"/>
</dbReference>
<gene>
    <name evidence="5" type="ORF">GCM10010334_33390</name>
</gene>
<sequence length="497" mass="51600">MFDEASASERRHRTARATGATRTTRTTRALRGVRRLAALALVPGLLLAGTVAGTGTATAEEQPRTPGGVAATLSRLTVHGTVTIRDAGEEWKTEAGLYEMTVTGGGTLQSYGVDLRTAARTGTTYKEVGWDESSLHQNKNAGKIRWILEHSYPQVNDLSELAERADVKSLDVEAAAAGTQAAIWRFSDDVEAVPADRSARKLAAYLERAAERAPEPQASLVLDPPALAGRAGDRVGPVTVRTRADRVTVAPSADAPHGMRIVDAEDRVVLDVGRGARLYFHLPEDVPSGTGALTVQADARVSLGRALVSDTHSQTQIVAGSSASTVTAEASVIWADKKATGAVPALSAKKDCAKGAVALTGTNAGDAPFAFELLGARHTIPAHGTRRVTIPLQEDQAYDLTVSGPDGLRKNFKGVLDCETAGAVAIGTADAPANRPTPATGGNPTPLSAAPGENLAETGASGATTPILYIALGLLVLGTGAVVLLRKKKPAPTPEDH</sequence>
<dbReference type="NCBIfam" id="TIGR03934">
    <property type="entry name" value="TQXA_dom"/>
    <property type="match status" value="1"/>
</dbReference>
<name>A0A918WY99_9ACTN</name>
<dbReference type="Gene3D" id="1.10.150.480">
    <property type="match status" value="1"/>
</dbReference>
<dbReference type="EMBL" id="BMVC01000006">
    <property type="protein sequence ID" value="GHC94902.1"/>
    <property type="molecule type" value="Genomic_DNA"/>
</dbReference>